<sequence length="138" mass="15118">MATTFRSKIGLELVIPLGIVFIATSVPMVMDGLWSGFIVIGVVALFTAHMLYSTYYVVNNSIVNIRCGFLVNQNVDINTIKSIKETNNALSSPASSLDRLEIAYNKYDSVMISPKDKAAFIALIQSVKPDIEVTLKAK</sequence>
<keyword evidence="1" id="KW-0812">Transmembrane</keyword>
<dbReference type="OrthoDB" id="1261156at2"/>
<gene>
    <name evidence="3" type="ORF">GO816_17005</name>
</gene>
<feature type="domain" description="Uncharacterized protein YyaB-like PH" evidence="2">
    <location>
        <begin position="54"/>
        <end position="126"/>
    </location>
</feature>
<dbReference type="AlphaFoldDB" id="A0A6I4IH15"/>
<dbReference type="GO" id="GO:0030153">
    <property type="term" value="P:bacteriocin immunity"/>
    <property type="evidence" value="ECO:0007669"/>
    <property type="project" value="InterPro"/>
</dbReference>
<feature type="transmembrane region" description="Helical" evidence="1">
    <location>
        <begin position="36"/>
        <end position="58"/>
    </location>
</feature>
<dbReference type="InterPro" id="IPR009589">
    <property type="entry name" value="PH_YyaB-like"/>
</dbReference>
<evidence type="ECO:0000256" key="1">
    <source>
        <dbReference type="SAM" id="Phobius"/>
    </source>
</evidence>
<comment type="caution">
    <text evidence="3">The sequence shown here is derived from an EMBL/GenBank/DDBJ whole genome shotgun (WGS) entry which is preliminary data.</text>
</comment>
<dbReference type="EMBL" id="WQLA01000007">
    <property type="protein sequence ID" value="MVN92836.1"/>
    <property type="molecule type" value="Genomic_DNA"/>
</dbReference>
<evidence type="ECO:0000313" key="3">
    <source>
        <dbReference type="EMBL" id="MVN92836.1"/>
    </source>
</evidence>
<evidence type="ECO:0000313" key="4">
    <source>
        <dbReference type="Proteomes" id="UP000434850"/>
    </source>
</evidence>
<organism evidence="3 4">
    <name type="scientific">Mucilaginibacter aquatilis</name>
    <dbReference type="NCBI Taxonomy" id="1517760"/>
    <lineage>
        <taxon>Bacteria</taxon>
        <taxon>Pseudomonadati</taxon>
        <taxon>Bacteroidota</taxon>
        <taxon>Sphingobacteriia</taxon>
        <taxon>Sphingobacteriales</taxon>
        <taxon>Sphingobacteriaceae</taxon>
        <taxon>Mucilaginibacter</taxon>
    </lineage>
</organism>
<protein>
    <recommendedName>
        <fullName evidence="2">Uncharacterized protein YyaB-like PH domain-containing protein</fullName>
    </recommendedName>
</protein>
<keyword evidence="4" id="KW-1185">Reference proteome</keyword>
<dbReference type="Pfam" id="PF06713">
    <property type="entry name" value="bPH_4"/>
    <property type="match status" value="1"/>
</dbReference>
<name>A0A6I4IH15_9SPHI</name>
<dbReference type="Proteomes" id="UP000434850">
    <property type="component" value="Unassembled WGS sequence"/>
</dbReference>
<proteinExistence type="predicted"/>
<keyword evidence="1" id="KW-0472">Membrane</keyword>
<reference evidence="3 4" key="1">
    <citation type="submission" date="2019-12" db="EMBL/GenBank/DDBJ databases">
        <title>Mucilaginibacter sp. HME9299 genome sequencing and assembly.</title>
        <authorList>
            <person name="Kang H."/>
            <person name="Kim H."/>
            <person name="Joh K."/>
        </authorList>
    </citation>
    <scope>NUCLEOTIDE SEQUENCE [LARGE SCALE GENOMIC DNA]</scope>
    <source>
        <strain evidence="3 4">HME9299</strain>
    </source>
</reference>
<feature type="transmembrane region" description="Helical" evidence="1">
    <location>
        <begin position="9"/>
        <end position="30"/>
    </location>
</feature>
<accession>A0A6I4IH15</accession>
<keyword evidence="1" id="KW-1133">Transmembrane helix</keyword>
<evidence type="ECO:0000259" key="2">
    <source>
        <dbReference type="Pfam" id="PF06713"/>
    </source>
</evidence>
<dbReference type="RefSeq" id="WP_157543148.1">
    <property type="nucleotide sequence ID" value="NZ_WQLA01000007.1"/>
</dbReference>